<dbReference type="Gene3D" id="3.40.50.300">
    <property type="entry name" value="P-loop containing nucleotide triphosphate hydrolases"/>
    <property type="match status" value="1"/>
</dbReference>
<dbReference type="GO" id="GO:0006261">
    <property type="term" value="P:DNA-templated DNA replication"/>
    <property type="evidence" value="ECO:0007669"/>
    <property type="project" value="TreeGrafter"/>
</dbReference>
<dbReference type="SMART" id="SM00382">
    <property type="entry name" value="AAA"/>
    <property type="match status" value="1"/>
</dbReference>
<evidence type="ECO:0000256" key="1">
    <source>
        <dbReference type="ARBA" id="ARBA00022705"/>
    </source>
</evidence>
<feature type="domain" description="AAA+ ATPase" evidence="2">
    <location>
        <begin position="45"/>
        <end position="209"/>
    </location>
</feature>
<dbReference type="InterPro" id="IPR050238">
    <property type="entry name" value="DNA_Rep/Repair_Clamp_Loader"/>
</dbReference>
<evidence type="ECO:0000259" key="2">
    <source>
        <dbReference type="SMART" id="SM00382"/>
    </source>
</evidence>
<dbReference type="Pfam" id="PF00004">
    <property type="entry name" value="AAA"/>
    <property type="match status" value="1"/>
</dbReference>
<dbReference type="GO" id="GO:0006281">
    <property type="term" value="P:DNA repair"/>
    <property type="evidence" value="ECO:0007669"/>
    <property type="project" value="TreeGrafter"/>
</dbReference>
<protein>
    <submittedName>
        <fullName evidence="3">Replication factor C clamp loader</fullName>
    </submittedName>
</protein>
<dbReference type="CDD" id="cd00009">
    <property type="entry name" value="AAA"/>
    <property type="match status" value="1"/>
</dbReference>
<sequence length="367" mass="41630">MSTESGVFVYGPHKRAPKKLVSTNIQTAQEKVAKTISSLLKSGINCPHLLLHGPRGCGKTTVLRMALRHAYGSEMDMCQTYQIEGDRVKIPTTLARTSRTLEWVIDSGIDGKESSYMESQRETAMQAMALMAQSCKVNGLIGTSERRVQFFIIRRFDRLFPETLAALRQALEMDADRRKVIAITSSPDFLPDAIRSRFFLIRVPSPKPTEYLSSNATQVIMAQNEMLRATADVYNSQRNPRYWLAMDHTGGEKPGWLELWTSSLDNIFAFKKGLTIGIVHLCQKRIFNLLSYGIDGETLMYAGLEHVIRESQTRIPAQTFSKWLLILNKITRKVNIRARACGDSFSSLFHLLYFFFSIAEEWKSLNV</sequence>
<dbReference type="InterPro" id="IPR027417">
    <property type="entry name" value="P-loop_NTPase"/>
</dbReference>
<reference evidence="3" key="1">
    <citation type="submission" date="2021-06" db="EMBL/GenBank/DDBJ databases">
        <authorList>
            <person name="Rolland C."/>
        </authorList>
    </citation>
    <scope>NUCLEOTIDE SEQUENCE</scope>
    <source>
        <strain evidence="3">347.936635</strain>
    </source>
</reference>
<dbReference type="PANTHER" id="PTHR11669:SF1">
    <property type="entry name" value="REPLICATION FACTOR C SUBUNIT 3"/>
    <property type="match status" value="1"/>
</dbReference>
<dbReference type="PANTHER" id="PTHR11669">
    <property type="entry name" value="REPLICATION FACTOR C / DNA POLYMERASE III GAMMA-TAU SUBUNIT"/>
    <property type="match status" value="1"/>
</dbReference>
<dbReference type="InterPro" id="IPR003959">
    <property type="entry name" value="ATPase_AAA_core"/>
</dbReference>
<accession>A0A8F8KPF4</accession>
<name>A0A8F8KPF4_9VIRU</name>
<dbReference type="GO" id="GO:0003689">
    <property type="term" value="F:DNA clamp loader activity"/>
    <property type="evidence" value="ECO:0007669"/>
    <property type="project" value="TreeGrafter"/>
</dbReference>
<organism evidence="3">
    <name type="scientific">Clandestinovirus</name>
    <dbReference type="NCBI Taxonomy" id="2831644"/>
    <lineage>
        <taxon>Viruses</taxon>
    </lineage>
</organism>
<dbReference type="SUPFAM" id="SSF52540">
    <property type="entry name" value="P-loop containing nucleoside triphosphate hydrolases"/>
    <property type="match status" value="1"/>
</dbReference>
<evidence type="ECO:0000313" key="3">
    <source>
        <dbReference type="EMBL" id="QYA18646.1"/>
    </source>
</evidence>
<proteinExistence type="predicted"/>
<dbReference type="EMBL" id="MZ420154">
    <property type="protein sequence ID" value="QYA18646.1"/>
    <property type="molecule type" value="Genomic_DNA"/>
</dbReference>
<keyword evidence="1" id="KW-0235">DNA replication</keyword>
<dbReference type="InterPro" id="IPR003593">
    <property type="entry name" value="AAA+_ATPase"/>
</dbReference>
<dbReference type="GO" id="GO:0016887">
    <property type="term" value="F:ATP hydrolysis activity"/>
    <property type="evidence" value="ECO:0007669"/>
    <property type="project" value="InterPro"/>
</dbReference>
<dbReference type="GO" id="GO:0005524">
    <property type="term" value="F:ATP binding"/>
    <property type="evidence" value="ECO:0007669"/>
    <property type="project" value="InterPro"/>
</dbReference>
<gene>
    <name evidence="3" type="ORF">KOM_12_378</name>
</gene>